<accession>A0A804LUM1</accession>
<reference evidence="2" key="3">
    <citation type="submission" date="2021-05" db="UniProtKB">
        <authorList>
            <consortium name="EnsemblPlants"/>
        </authorList>
    </citation>
    <scope>IDENTIFICATION</scope>
    <source>
        <strain evidence="2">cv. B73</strain>
    </source>
</reference>
<dbReference type="PANTHER" id="PTHR33385">
    <property type="entry name" value="PROTEIN XRI1"/>
    <property type="match status" value="1"/>
</dbReference>
<evidence type="ECO:0008006" key="4">
    <source>
        <dbReference type="Google" id="ProtNLM"/>
    </source>
</evidence>
<evidence type="ECO:0000313" key="2">
    <source>
        <dbReference type="EnsemblPlants" id="Zm00001eb037710_P004"/>
    </source>
</evidence>
<evidence type="ECO:0000313" key="3">
    <source>
        <dbReference type="Proteomes" id="UP000007305"/>
    </source>
</evidence>
<keyword evidence="3" id="KW-1185">Reference proteome</keyword>
<proteinExistence type="predicted"/>
<dbReference type="OrthoDB" id="691244at2759"/>
<evidence type="ECO:0000256" key="1">
    <source>
        <dbReference type="SAM" id="MobiDB-lite"/>
    </source>
</evidence>
<feature type="region of interest" description="Disordered" evidence="1">
    <location>
        <begin position="153"/>
        <end position="238"/>
    </location>
</feature>
<dbReference type="AlphaFoldDB" id="A0A804LUM1"/>
<reference evidence="2" key="2">
    <citation type="submission" date="2019-07" db="EMBL/GenBank/DDBJ databases">
        <authorList>
            <person name="Seetharam A."/>
            <person name="Woodhouse M."/>
            <person name="Cannon E."/>
        </authorList>
    </citation>
    <scope>NUCLEOTIDE SEQUENCE [LARGE SCALE GENOMIC DNA]</scope>
    <source>
        <strain evidence="2">cv. B73</strain>
    </source>
</reference>
<feature type="compositionally biased region" description="Basic and acidic residues" evidence="1">
    <location>
        <begin position="218"/>
        <end position="231"/>
    </location>
</feature>
<protein>
    <recommendedName>
        <fullName evidence="4">Protein XRI1</fullName>
    </recommendedName>
</protein>
<dbReference type="GO" id="GO:0007140">
    <property type="term" value="P:male meiotic nuclear division"/>
    <property type="evidence" value="ECO:0007669"/>
    <property type="project" value="InterPro"/>
</dbReference>
<gene>
    <name evidence="2" type="primary">LOC100217286</name>
</gene>
<dbReference type="PANTHER" id="PTHR33385:SF17">
    <property type="entry name" value="OS08G0466800 PROTEIN"/>
    <property type="match status" value="1"/>
</dbReference>
<sequence length="323" mass="34191">METAGQTTLQESAVHARRQAACWWPLDTTACSSLDLDDASTFSSSSLLLGWEWDPQLCCFGSPHARDSELFGPTCRSRFACLQGLHCTLLVPFHSPHAASMADCARVIGMESPVSEASAAAATGELDDELLLMSLWGECHLFSSCSALKEKTATSSQHDDHHSDLPTSPAKTTPATAQAAEPSHCDVDLRASYTGGAQQQQQQQHRTTRAANSSSKRSATEPEEKGAEGGKRSRKAPGSTAVAAYPFAVVKPGGADGGVTLADINRWILTPPARPVRHPVGEFACAPRVSAANRPGPSGRTVAGFTRLRTAGRGTITIVRTRG</sequence>
<name>A0A804LUM1_MAIZE</name>
<feature type="compositionally biased region" description="Low complexity" evidence="1">
    <location>
        <begin position="166"/>
        <end position="182"/>
    </location>
</feature>
<dbReference type="Gramene" id="Zm00001eb037710_T004">
    <property type="protein sequence ID" value="Zm00001eb037710_P004"/>
    <property type="gene ID" value="Zm00001eb037710"/>
</dbReference>
<dbReference type="GO" id="GO:0007143">
    <property type="term" value="P:female meiotic nuclear division"/>
    <property type="evidence" value="ECO:0007669"/>
    <property type="project" value="InterPro"/>
</dbReference>
<dbReference type="InterPro" id="IPR039933">
    <property type="entry name" value="XRI1"/>
</dbReference>
<reference evidence="3" key="1">
    <citation type="submission" date="2015-12" db="EMBL/GenBank/DDBJ databases">
        <title>Update maize B73 reference genome by single molecule sequencing technologies.</title>
        <authorList>
            <consortium name="Maize Genome Sequencing Project"/>
            <person name="Ware D."/>
        </authorList>
    </citation>
    <scope>NUCLEOTIDE SEQUENCE [LARGE SCALE GENOMIC DNA]</scope>
    <source>
        <strain evidence="3">cv. B73</strain>
    </source>
</reference>
<dbReference type="Proteomes" id="UP000007305">
    <property type="component" value="Chromosome 1"/>
</dbReference>
<organism evidence="2 3">
    <name type="scientific">Zea mays</name>
    <name type="common">Maize</name>
    <dbReference type="NCBI Taxonomy" id="4577"/>
    <lineage>
        <taxon>Eukaryota</taxon>
        <taxon>Viridiplantae</taxon>
        <taxon>Streptophyta</taxon>
        <taxon>Embryophyta</taxon>
        <taxon>Tracheophyta</taxon>
        <taxon>Spermatophyta</taxon>
        <taxon>Magnoliopsida</taxon>
        <taxon>Liliopsida</taxon>
        <taxon>Poales</taxon>
        <taxon>Poaceae</taxon>
        <taxon>PACMAD clade</taxon>
        <taxon>Panicoideae</taxon>
        <taxon>Andropogonodae</taxon>
        <taxon>Andropogoneae</taxon>
        <taxon>Tripsacinae</taxon>
        <taxon>Zea</taxon>
    </lineage>
</organism>
<dbReference type="EnsemblPlants" id="Zm00001eb037710_T004">
    <property type="protein sequence ID" value="Zm00001eb037710_P004"/>
    <property type="gene ID" value="Zm00001eb037710"/>
</dbReference>
<feature type="compositionally biased region" description="Basic and acidic residues" evidence="1">
    <location>
        <begin position="153"/>
        <end position="164"/>
    </location>
</feature>